<feature type="domain" description="Kazal-like" evidence="4">
    <location>
        <begin position="483"/>
        <end position="512"/>
    </location>
</feature>
<dbReference type="InterPro" id="IPR036058">
    <property type="entry name" value="Kazal_dom_sf"/>
</dbReference>
<feature type="domain" description="Kazal-like" evidence="4">
    <location>
        <begin position="332"/>
        <end position="384"/>
    </location>
</feature>
<evidence type="ECO:0000313" key="6">
    <source>
        <dbReference type="Proteomes" id="UP001497497"/>
    </source>
</evidence>
<feature type="domain" description="Kazal-like" evidence="4">
    <location>
        <begin position="1"/>
        <end position="54"/>
    </location>
</feature>
<feature type="domain" description="Kazal-like" evidence="4">
    <location>
        <begin position="385"/>
        <end position="435"/>
    </location>
</feature>
<keyword evidence="3" id="KW-1015">Disulfide bond</keyword>
<keyword evidence="6" id="KW-1185">Reference proteome</keyword>
<dbReference type="PANTHER" id="PTHR10913">
    <property type="entry name" value="FOLLISTATIN-RELATED"/>
    <property type="match status" value="1"/>
</dbReference>
<proteinExistence type="predicted"/>
<feature type="domain" description="Kazal-like" evidence="4">
    <location>
        <begin position="436"/>
        <end position="482"/>
    </location>
</feature>
<dbReference type="PROSITE" id="PS51465">
    <property type="entry name" value="KAZAL_2"/>
    <property type="match status" value="11"/>
</dbReference>
<dbReference type="CDD" id="cd00104">
    <property type="entry name" value="KAZAL_FS"/>
    <property type="match status" value="9"/>
</dbReference>
<feature type="domain" description="Kazal-like" evidence="4">
    <location>
        <begin position="55"/>
        <end position="94"/>
    </location>
</feature>
<feature type="domain" description="Kazal-like" evidence="4">
    <location>
        <begin position="255"/>
        <end position="276"/>
    </location>
</feature>
<feature type="domain" description="Kazal-like" evidence="4">
    <location>
        <begin position="97"/>
        <end position="151"/>
    </location>
</feature>
<evidence type="ECO:0000313" key="5">
    <source>
        <dbReference type="EMBL" id="CAL1545351.1"/>
    </source>
</evidence>
<evidence type="ECO:0000256" key="1">
    <source>
        <dbReference type="ARBA" id="ARBA00022690"/>
    </source>
</evidence>
<dbReference type="Proteomes" id="UP001497497">
    <property type="component" value="Unassembled WGS sequence"/>
</dbReference>
<dbReference type="GO" id="GO:0005576">
    <property type="term" value="C:extracellular region"/>
    <property type="evidence" value="ECO:0007669"/>
    <property type="project" value="TreeGrafter"/>
</dbReference>
<keyword evidence="2" id="KW-0722">Serine protease inhibitor</keyword>
<dbReference type="SUPFAM" id="SSF100895">
    <property type="entry name" value="Kazal-type serine protease inhibitors"/>
    <property type="match status" value="11"/>
</dbReference>
<organism evidence="5 6">
    <name type="scientific">Lymnaea stagnalis</name>
    <name type="common">Great pond snail</name>
    <name type="synonym">Helix stagnalis</name>
    <dbReference type="NCBI Taxonomy" id="6523"/>
    <lineage>
        <taxon>Eukaryota</taxon>
        <taxon>Metazoa</taxon>
        <taxon>Spiralia</taxon>
        <taxon>Lophotrochozoa</taxon>
        <taxon>Mollusca</taxon>
        <taxon>Gastropoda</taxon>
        <taxon>Heterobranchia</taxon>
        <taxon>Euthyneura</taxon>
        <taxon>Panpulmonata</taxon>
        <taxon>Hygrophila</taxon>
        <taxon>Lymnaeoidea</taxon>
        <taxon>Lymnaeidae</taxon>
        <taxon>Lymnaea</taxon>
    </lineage>
</organism>
<sequence length="512" mass="56663">MVSDCPVIICPLIHNPVCGSNGITYPNECYIRAINCLRPPQDQISIKYPGECRDIPKMCPKICPLIWEPLCGTDNVAYGNPCQLEVTNCNKKPEERGAARRNCSRRCPKLYRPVCGSDGVTYDNECFYGVANCLRGAGQELEIVKHRACDAETPCLKPCAKILRPVCGDNGETYGNECELNNGNCYRPQWDPVTKVRDGRCGEAAPNDECPQACTLEYNPVCGTDGVTYPTRCVMNAQTCNKNSRWGNINCPIFCTKEYRPVCGSDGKTYGNICSLRSTAKSTPCPKFCPEGYQPVCGTDHNTYNNWCLLAATSCRKPDADQITVAHSGDCYAKRCPWSCDQFQLPVCGSDGITYSNLCELEKAGCGTSPQRPVVLKHEGSCERDWCKKACPLTHRPVCGSNNVTYDNECALRLSNCNKTSDNPITVWYEEECRELGCERPCPKIFRPLCGADGVTYPNSCAIEEAMCRNKTEFAYEGVCNKTDPICPIACIVKWSPVCGSDRVTYPSRCYL</sequence>
<dbReference type="Gene3D" id="3.30.60.30">
    <property type="match status" value="11"/>
</dbReference>
<evidence type="ECO:0000256" key="3">
    <source>
        <dbReference type="ARBA" id="ARBA00023157"/>
    </source>
</evidence>
<dbReference type="SMART" id="SM00280">
    <property type="entry name" value="KAZAL"/>
    <property type="match status" value="10"/>
</dbReference>
<comment type="caution">
    <text evidence="5">The sequence shown here is derived from an EMBL/GenBank/DDBJ whole genome shotgun (WGS) entry which is preliminary data.</text>
</comment>
<dbReference type="Pfam" id="PF00050">
    <property type="entry name" value="Kazal_1"/>
    <property type="match status" value="6"/>
</dbReference>
<name>A0AAV2II82_LYMST</name>
<evidence type="ECO:0000259" key="4">
    <source>
        <dbReference type="PROSITE" id="PS51465"/>
    </source>
</evidence>
<feature type="domain" description="Kazal-like" evidence="4">
    <location>
        <begin position="204"/>
        <end position="253"/>
    </location>
</feature>
<accession>A0AAV2II82</accession>
<feature type="domain" description="Kazal-like" evidence="4">
    <location>
        <begin position="152"/>
        <end position="203"/>
    </location>
</feature>
<dbReference type="PANTHER" id="PTHR10913:SF45">
    <property type="entry name" value="FOLLISTATIN, ISOFORM A-RELATED"/>
    <property type="match status" value="1"/>
</dbReference>
<dbReference type="GO" id="GO:0004867">
    <property type="term" value="F:serine-type endopeptidase inhibitor activity"/>
    <property type="evidence" value="ECO:0007669"/>
    <property type="project" value="UniProtKB-KW"/>
</dbReference>
<evidence type="ECO:0000256" key="2">
    <source>
        <dbReference type="ARBA" id="ARBA00022900"/>
    </source>
</evidence>
<protein>
    <recommendedName>
        <fullName evidence="4">Kazal-like domain-containing protein</fullName>
    </recommendedName>
</protein>
<gene>
    <name evidence="5" type="ORF">GSLYS_00018834001</name>
</gene>
<dbReference type="AlphaFoldDB" id="A0AAV2II82"/>
<dbReference type="InterPro" id="IPR050653">
    <property type="entry name" value="Prot_Inhib_GrowthFact_Antg"/>
</dbReference>
<feature type="non-terminal residue" evidence="5">
    <location>
        <position position="512"/>
    </location>
</feature>
<reference evidence="5 6" key="1">
    <citation type="submission" date="2024-04" db="EMBL/GenBank/DDBJ databases">
        <authorList>
            <consortium name="Genoscope - CEA"/>
            <person name="William W."/>
        </authorList>
    </citation>
    <scope>NUCLEOTIDE SEQUENCE [LARGE SCALE GENOMIC DNA]</scope>
</reference>
<dbReference type="InterPro" id="IPR002350">
    <property type="entry name" value="Kazal_dom"/>
</dbReference>
<dbReference type="Pfam" id="PF07648">
    <property type="entry name" value="Kazal_2"/>
    <property type="match status" value="4"/>
</dbReference>
<feature type="domain" description="Kazal-like" evidence="4">
    <location>
        <begin position="279"/>
        <end position="331"/>
    </location>
</feature>
<dbReference type="EMBL" id="CAXITT010000701">
    <property type="protein sequence ID" value="CAL1545351.1"/>
    <property type="molecule type" value="Genomic_DNA"/>
</dbReference>
<keyword evidence="1" id="KW-0646">Protease inhibitor</keyword>